<dbReference type="EMBL" id="JADFAQ010000024">
    <property type="protein sequence ID" value="MBE5728127.1"/>
    <property type="molecule type" value="Genomic_DNA"/>
</dbReference>
<dbReference type="GO" id="GO:0005524">
    <property type="term" value="F:ATP binding"/>
    <property type="evidence" value="ECO:0007669"/>
    <property type="project" value="UniProtKB-KW"/>
</dbReference>
<evidence type="ECO:0000256" key="3">
    <source>
        <dbReference type="ARBA" id="ARBA00022840"/>
    </source>
</evidence>
<dbReference type="InterPro" id="IPR003960">
    <property type="entry name" value="ATPase_AAA_CS"/>
</dbReference>
<gene>
    <name evidence="6" type="ORF">IHE50_01780</name>
</gene>
<dbReference type="SMART" id="SM00382">
    <property type="entry name" value="AAA"/>
    <property type="match status" value="1"/>
</dbReference>
<dbReference type="Gene3D" id="3.40.50.300">
    <property type="entry name" value="P-loop containing nucleotide triphosphate hydrolases"/>
    <property type="match status" value="1"/>
</dbReference>
<proteinExistence type="inferred from homology"/>
<dbReference type="PROSITE" id="PS00674">
    <property type="entry name" value="AAA"/>
    <property type="match status" value="1"/>
</dbReference>
<evidence type="ECO:0000256" key="2">
    <source>
        <dbReference type="ARBA" id="ARBA00022741"/>
    </source>
</evidence>
<dbReference type="Pfam" id="PF00004">
    <property type="entry name" value="AAA"/>
    <property type="match status" value="1"/>
</dbReference>
<dbReference type="InterPro" id="IPR003959">
    <property type="entry name" value="ATPase_AAA_core"/>
</dbReference>
<sequence length="485" mass="55519">MLSIYDLKKSIERIVSDRPTQSKLLKTAISKNLKLDDLLRTEVKISNSLIPIAITDNYQVKNEEDFHAIVFKLFRSLDYIKAQMSESFGDVNIELKYENDDILNLSFIDGKSQRLLGFDSSLRYNYVKQSIFVYKGLLREPSLIEEVYKIINKEVSLSFVEDNINKLMKESKEEAKKEKLHANSRAVDSEKRANKSIEEILAELGMEVYKGKVSLSDIGGYREIKERVKREIFVPFLYNKLLNKVKSANRIYADTNVDSALFYGPPGTGKTMMAKAIAKDEKVNFIYLNLSKVYSVWYSESPKRMEAAIDTAARYSNKYGKTVLFIDEIDSLGDREFLYDSESGKVLNTLLTRLSGMNSDKNRNLLIIGCTNLLDNLDPALVSRFKTKIYFDIPNKEDRVDILSKYATKLSREELEMLSGRTANFSGRDIESMASIAEDNFAYDLANKKGSKGDDYKIGVDYYIKAIELMKRTKETNDKGRDMFG</sequence>
<evidence type="ECO:0000259" key="5">
    <source>
        <dbReference type="SMART" id="SM00382"/>
    </source>
</evidence>
<feature type="domain" description="AAA+ ATPase" evidence="5">
    <location>
        <begin position="256"/>
        <end position="395"/>
    </location>
</feature>
<dbReference type="GO" id="GO:0016887">
    <property type="term" value="F:ATP hydrolysis activity"/>
    <property type="evidence" value="ECO:0007669"/>
    <property type="project" value="InterPro"/>
</dbReference>
<dbReference type="AlphaFoldDB" id="A0A8T3UXG6"/>
<evidence type="ECO:0000313" key="6">
    <source>
        <dbReference type="EMBL" id="MBE5728127.1"/>
    </source>
</evidence>
<keyword evidence="3 4" id="KW-0067">ATP-binding</keyword>
<evidence type="ECO:0000256" key="1">
    <source>
        <dbReference type="ARBA" id="ARBA00006914"/>
    </source>
</evidence>
<name>A0A8T3UXG6_9ARCH</name>
<dbReference type="InterPro" id="IPR027417">
    <property type="entry name" value="P-loop_NTPase"/>
</dbReference>
<keyword evidence="2 4" id="KW-0547">Nucleotide-binding</keyword>
<protein>
    <submittedName>
        <fullName evidence="6">ATP-binding protein</fullName>
    </submittedName>
</protein>
<comment type="similarity">
    <text evidence="1 4">Belongs to the AAA ATPase family.</text>
</comment>
<evidence type="ECO:0000256" key="4">
    <source>
        <dbReference type="RuleBase" id="RU003651"/>
    </source>
</evidence>
<organism evidence="6 7">
    <name type="scientific">Candidatus Acidifodinimicrobium mancum</name>
    <dbReference type="NCBI Taxonomy" id="2898728"/>
    <lineage>
        <taxon>Archaea</taxon>
        <taxon>Candidatus Parvarchaeota</taxon>
        <taxon>Candidatus Acidifodinimicrobiaceae</taxon>
        <taxon>Candidatus Acidifodinimicrobium</taxon>
    </lineage>
</organism>
<evidence type="ECO:0000313" key="7">
    <source>
        <dbReference type="Proteomes" id="UP000763484"/>
    </source>
</evidence>
<dbReference type="PANTHER" id="PTHR23073">
    <property type="entry name" value="26S PROTEASOME REGULATORY SUBUNIT"/>
    <property type="match status" value="1"/>
</dbReference>
<dbReference type="CDD" id="cd19481">
    <property type="entry name" value="RecA-like_protease"/>
    <property type="match status" value="1"/>
</dbReference>
<dbReference type="Proteomes" id="UP000763484">
    <property type="component" value="Unassembled WGS sequence"/>
</dbReference>
<comment type="caution">
    <text evidence="6">The sequence shown here is derived from an EMBL/GenBank/DDBJ whole genome shotgun (WGS) entry which is preliminary data.</text>
</comment>
<dbReference type="InterPro" id="IPR050221">
    <property type="entry name" value="26S_Proteasome_ATPase"/>
</dbReference>
<dbReference type="Gene3D" id="1.10.8.60">
    <property type="match status" value="1"/>
</dbReference>
<reference evidence="6 7" key="1">
    <citation type="submission" date="2020-09" db="EMBL/GenBank/DDBJ databases">
        <title>Genomic characterization of a novel Parvarchaeota family in acid mine drainage sediments.</title>
        <authorList>
            <person name="Luo Z.-H."/>
        </authorList>
    </citation>
    <scope>NUCLEOTIDE SEQUENCE [LARGE SCALE GENOMIC DNA]</scope>
    <source>
        <strain evidence="6">TL1-5_bins.178</strain>
    </source>
</reference>
<dbReference type="InterPro" id="IPR003593">
    <property type="entry name" value="AAA+_ATPase"/>
</dbReference>
<dbReference type="SUPFAM" id="SSF52540">
    <property type="entry name" value="P-loop containing nucleoside triphosphate hydrolases"/>
    <property type="match status" value="1"/>
</dbReference>
<accession>A0A8T3UXG6</accession>